<dbReference type="EMBL" id="CAFBLK010000134">
    <property type="protein sequence ID" value="CAB4870205.1"/>
    <property type="molecule type" value="Genomic_DNA"/>
</dbReference>
<gene>
    <name evidence="1" type="ORF">UFOPK3317_00852</name>
</gene>
<organism evidence="1">
    <name type="scientific">freshwater metagenome</name>
    <dbReference type="NCBI Taxonomy" id="449393"/>
    <lineage>
        <taxon>unclassified sequences</taxon>
        <taxon>metagenomes</taxon>
        <taxon>ecological metagenomes</taxon>
    </lineage>
</organism>
<dbReference type="AlphaFoldDB" id="A0A6J7DMU1"/>
<proteinExistence type="predicted"/>
<sequence length="47" mass="4582">MGHAGAIVSGGKGTADAKMEALRDAGALVGMNPTEAGDLMAQVVAKL</sequence>
<dbReference type="SUPFAM" id="SSF52210">
    <property type="entry name" value="Succinyl-CoA synthetase domains"/>
    <property type="match status" value="1"/>
</dbReference>
<evidence type="ECO:0000313" key="1">
    <source>
        <dbReference type="EMBL" id="CAB4870205.1"/>
    </source>
</evidence>
<reference evidence="1" key="1">
    <citation type="submission" date="2020-05" db="EMBL/GenBank/DDBJ databases">
        <authorList>
            <person name="Chiriac C."/>
            <person name="Salcher M."/>
            <person name="Ghai R."/>
            <person name="Kavagutti S V."/>
        </authorList>
    </citation>
    <scope>NUCLEOTIDE SEQUENCE</scope>
</reference>
<dbReference type="InterPro" id="IPR016102">
    <property type="entry name" value="Succinyl-CoA_synth-like"/>
</dbReference>
<dbReference type="Gene3D" id="3.40.50.261">
    <property type="entry name" value="Succinyl-CoA synthetase domains"/>
    <property type="match status" value="1"/>
</dbReference>
<protein>
    <submittedName>
        <fullName evidence="1">Unannotated protein</fullName>
    </submittedName>
</protein>
<accession>A0A6J7DMU1</accession>
<name>A0A6J7DMU1_9ZZZZ</name>